<dbReference type="Gene3D" id="1.10.260.40">
    <property type="entry name" value="lambda repressor-like DNA-binding domains"/>
    <property type="match status" value="1"/>
</dbReference>
<dbReference type="SMART" id="SM00530">
    <property type="entry name" value="HTH_XRE"/>
    <property type="match status" value="1"/>
</dbReference>
<evidence type="ECO:0000256" key="1">
    <source>
        <dbReference type="SAM" id="Coils"/>
    </source>
</evidence>
<proteinExistence type="predicted"/>
<dbReference type="SUPFAM" id="SSF47413">
    <property type="entry name" value="lambda repressor-like DNA-binding domains"/>
    <property type="match status" value="1"/>
</dbReference>
<evidence type="ECO:0000313" key="4">
    <source>
        <dbReference type="Proteomes" id="UP001064632"/>
    </source>
</evidence>
<dbReference type="Pfam" id="PF01381">
    <property type="entry name" value="HTH_3"/>
    <property type="match status" value="1"/>
</dbReference>
<dbReference type="InterPro" id="IPR010982">
    <property type="entry name" value="Lambda_DNA-bd_dom_sf"/>
</dbReference>
<feature type="domain" description="HTH cro/C1-type" evidence="2">
    <location>
        <begin position="89"/>
        <end position="132"/>
    </location>
</feature>
<dbReference type="PROSITE" id="PS50943">
    <property type="entry name" value="HTH_CROC1"/>
    <property type="match status" value="1"/>
</dbReference>
<protein>
    <submittedName>
        <fullName evidence="3">Helix-turn-helix domain-containing protein</fullName>
    </submittedName>
</protein>
<feature type="coiled-coil region" evidence="1">
    <location>
        <begin position="24"/>
        <end position="58"/>
    </location>
</feature>
<dbReference type="CDD" id="cd00093">
    <property type="entry name" value="HTH_XRE"/>
    <property type="match status" value="1"/>
</dbReference>
<organism evidence="3 4">
    <name type="scientific">Tahibacter amnicola</name>
    <dbReference type="NCBI Taxonomy" id="2976241"/>
    <lineage>
        <taxon>Bacteria</taxon>
        <taxon>Pseudomonadati</taxon>
        <taxon>Pseudomonadota</taxon>
        <taxon>Gammaproteobacteria</taxon>
        <taxon>Lysobacterales</taxon>
        <taxon>Rhodanobacteraceae</taxon>
        <taxon>Tahibacter</taxon>
    </lineage>
</organism>
<keyword evidence="1" id="KW-0175">Coiled coil</keyword>
<reference evidence="3" key="1">
    <citation type="submission" date="2022-09" db="EMBL/GenBank/DDBJ databases">
        <title>Tahibacter sp. nov., isolated from a fresh water.</title>
        <authorList>
            <person name="Baek J.H."/>
            <person name="Lee J.K."/>
            <person name="Kim J.M."/>
            <person name="Jeon C.O."/>
        </authorList>
    </citation>
    <scope>NUCLEOTIDE SEQUENCE</scope>
    <source>
        <strain evidence="3">W38</strain>
    </source>
</reference>
<accession>A0ABY6BD62</accession>
<dbReference type="Proteomes" id="UP001064632">
    <property type="component" value="Chromosome"/>
</dbReference>
<dbReference type="InterPro" id="IPR001387">
    <property type="entry name" value="Cro/C1-type_HTH"/>
</dbReference>
<dbReference type="EMBL" id="CP104694">
    <property type="protein sequence ID" value="UXI67055.1"/>
    <property type="molecule type" value="Genomic_DNA"/>
</dbReference>
<evidence type="ECO:0000259" key="2">
    <source>
        <dbReference type="PROSITE" id="PS50943"/>
    </source>
</evidence>
<keyword evidence="4" id="KW-1185">Reference proteome</keyword>
<evidence type="ECO:0000313" key="3">
    <source>
        <dbReference type="EMBL" id="UXI67055.1"/>
    </source>
</evidence>
<sequence>MANLGALLKNEIGRLSRRELRGQMEPLKKTAAAQRKEIAALKQQVAALQKQLVRTTGRKASLQAPALLADGDGNEVRSLRFMAKGMAPLRKRLGVSQAALAKLVGVSSQTIYNWENGKVKPRAEQLAALAAVRDLGKREVQRRLSSLASA</sequence>
<gene>
    <name evidence="3" type="ORF">N4264_20220</name>
</gene>
<name>A0ABY6BD62_9GAMM</name>
<dbReference type="RefSeq" id="WP_261694031.1">
    <property type="nucleotide sequence ID" value="NZ_CP104694.1"/>
</dbReference>